<dbReference type="GO" id="GO:0016758">
    <property type="term" value="F:hexosyltransferase activity"/>
    <property type="evidence" value="ECO:0007669"/>
    <property type="project" value="InterPro"/>
</dbReference>
<protein>
    <submittedName>
        <fullName evidence="2">Sterol 3-beta-glucosyltransferase</fullName>
    </submittedName>
</protein>
<dbReference type="AlphaFoldDB" id="A0A2R5G8K8"/>
<reference evidence="2 3" key="1">
    <citation type="submission" date="2017-12" db="EMBL/GenBank/DDBJ databases">
        <title>Sequencing, de novo assembly and annotation of complete genome of a new Thraustochytrid species, strain FCC1311.</title>
        <authorList>
            <person name="Sedici K."/>
            <person name="Godart F."/>
            <person name="Aiese Cigliano R."/>
            <person name="Sanseverino W."/>
            <person name="Barakat M."/>
            <person name="Ortet P."/>
            <person name="Marechal E."/>
            <person name="Cagnac O."/>
            <person name="Amato A."/>
        </authorList>
    </citation>
    <scope>NUCLEOTIDE SEQUENCE [LARGE SCALE GENOMIC DNA]</scope>
</reference>
<dbReference type="InterPro" id="IPR004276">
    <property type="entry name" value="GlycoTrans_28_N"/>
</dbReference>
<dbReference type="OrthoDB" id="5835829at2759"/>
<dbReference type="Proteomes" id="UP000241890">
    <property type="component" value="Unassembled WGS sequence"/>
</dbReference>
<dbReference type="InterPro" id="IPR050426">
    <property type="entry name" value="Glycosyltransferase_28"/>
</dbReference>
<sequence length="369" mass="40234">MEGFGVQFATLGVLGAGLIAVALGALFDSINKKPDVAQSGAAEFVQKRNGEIRKVIILALGTRGDVEPCLALAAAAPRGVSALVCGPGDFAPLAKRYGVMFRSCGVDRLEPTRAWAEAKTMRDFILHAAEPYSTKFAPIASAYWQACREHESEMIIASTFAVHFGVHMAEALACPFWALKFAPETPSGQMPPFGEASWTRWPWNTSIVTKGRHWARLLAAFQATQAVDFSGKQNKFRNEVLELPDMTLEILDRLGSKLKTLYAYSSIVAPRPTDWPAWTTARALKCGRPSLLIPALQFYDQVGWAKALDVGGAGIHLQAEHADETSIQEALSRLLDPTNGFEGKADAMRRDISQEDALERAWSLLRASS</sequence>
<name>A0A2R5G8K8_9STRA</name>
<dbReference type="EMBL" id="BEYU01000022">
    <property type="protein sequence ID" value="GBG26659.1"/>
    <property type="molecule type" value="Genomic_DNA"/>
</dbReference>
<keyword evidence="2" id="KW-0808">Transferase</keyword>
<dbReference type="Pfam" id="PF03033">
    <property type="entry name" value="Glyco_transf_28"/>
    <property type="match status" value="1"/>
</dbReference>
<dbReference type="Gene3D" id="3.40.50.2000">
    <property type="entry name" value="Glycogen Phosphorylase B"/>
    <property type="match status" value="1"/>
</dbReference>
<proteinExistence type="predicted"/>
<evidence type="ECO:0000259" key="1">
    <source>
        <dbReference type="Pfam" id="PF03033"/>
    </source>
</evidence>
<evidence type="ECO:0000313" key="2">
    <source>
        <dbReference type="EMBL" id="GBG26659.1"/>
    </source>
</evidence>
<dbReference type="GO" id="GO:0005975">
    <property type="term" value="P:carbohydrate metabolic process"/>
    <property type="evidence" value="ECO:0007669"/>
    <property type="project" value="InterPro"/>
</dbReference>
<comment type="caution">
    <text evidence="2">The sequence shown here is derived from an EMBL/GenBank/DDBJ whole genome shotgun (WGS) entry which is preliminary data.</text>
</comment>
<evidence type="ECO:0000313" key="3">
    <source>
        <dbReference type="Proteomes" id="UP000241890"/>
    </source>
</evidence>
<accession>A0A2R5G8K8</accession>
<feature type="domain" description="Glycosyltransferase family 28 N-terminal" evidence="1">
    <location>
        <begin position="55"/>
        <end position="186"/>
    </location>
</feature>
<organism evidence="2 3">
    <name type="scientific">Hondaea fermentalgiana</name>
    <dbReference type="NCBI Taxonomy" id="2315210"/>
    <lineage>
        <taxon>Eukaryota</taxon>
        <taxon>Sar</taxon>
        <taxon>Stramenopiles</taxon>
        <taxon>Bigyra</taxon>
        <taxon>Labyrinthulomycetes</taxon>
        <taxon>Thraustochytrida</taxon>
        <taxon>Thraustochytriidae</taxon>
        <taxon>Hondaea</taxon>
    </lineage>
</organism>
<dbReference type="PANTHER" id="PTHR48050:SF13">
    <property type="entry name" value="STEROL 3-BETA-GLUCOSYLTRANSFERASE UGT80A2"/>
    <property type="match status" value="1"/>
</dbReference>
<dbReference type="SUPFAM" id="SSF53756">
    <property type="entry name" value="UDP-Glycosyltransferase/glycogen phosphorylase"/>
    <property type="match status" value="1"/>
</dbReference>
<dbReference type="PANTHER" id="PTHR48050">
    <property type="entry name" value="STEROL 3-BETA-GLUCOSYLTRANSFERASE"/>
    <property type="match status" value="1"/>
</dbReference>
<gene>
    <name evidence="2" type="ORF">FCC1311_028802</name>
</gene>
<dbReference type="InParanoid" id="A0A2R5G8K8"/>
<keyword evidence="3" id="KW-1185">Reference proteome</keyword>